<dbReference type="Pfam" id="PF05504">
    <property type="entry name" value="Spore_GerAC"/>
    <property type="match status" value="1"/>
</dbReference>
<keyword evidence="7" id="KW-0449">Lipoprotein</keyword>
<evidence type="ECO:0000259" key="8">
    <source>
        <dbReference type="Pfam" id="PF05504"/>
    </source>
</evidence>
<organism evidence="10 11">
    <name type="scientific">Paenibacillus anseongense</name>
    <dbReference type="NCBI Taxonomy" id="2682845"/>
    <lineage>
        <taxon>Bacteria</taxon>
        <taxon>Bacillati</taxon>
        <taxon>Bacillota</taxon>
        <taxon>Bacilli</taxon>
        <taxon>Bacillales</taxon>
        <taxon>Paenibacillaceae</taxon>
        <taxon>Paenibacillus</taxon>
    </lineage>
</organism>
<dbReference type="RefSeq" id="WP_157322402.1">
    <property type="nucleotide sequence ID" value="NZ_WSEM01000019.1"/>
</dbReference>
<keyword evidence="3" id="KW-0309">Germination</keyword>
<evidence type="ECO:0000256" key="4">
    <source>
        <dbReference type="ARBA" id="ARBA00022729"/>
    </source>
</evidence>
<dbReference type="Proteomes" id="UP000467637">
    <property type="component" value="Unassembled WGS sequence"/>
</dbReference>
<dbReference type="NCBIfam" id="TIGR02887">
    <property type="entry name" value="spore_ger_x_C"/>
    <property type="match status" value="1"/>
</dbReference>
<dbReference type="Pfam" id="PF25198">
    <property type="entry name" value="Spore_GerAC_N"/>
    <property type="match status" value="1"/>
</dbReference>
<evidence type="ECO:0000256" key="1">
    <source>
        <dbReference type="ARBA" id="ARBA00004635"/>
    </source>
</evidence>
<evidence type="ECO:0000259" key="9">
    <source>
        <dbReference type="Pfam" id="PF25198"/>
    </source>
</evidence>
<dbReference type="InterPro" id="IPR038501">
    <property type="entry name" value="Spore_GerAC_C_sf"/>
</dbReference>
<sequence>MRKLIVLTLSGLFLFSLTGCWNKAELIEYSFVQAVAIDLSNKGQVELTTLFYKPSGAGGMMKPNMPKSSFTIKTEGENVFDAIRDIALHLGRKAKWDHMRVILVSDEVVKKMNLGVVLDLFRRDHEPRPTNALLITKGRSEEFLHLKPYIEYTIGQQLHSADESAYTFTGKTLKATMLDTHIQMKSEAGIAKVPYLTIDKVHGNVPSVAGVALIEKGKLVEILPPKEINAFLMLNRKFKSSVITTSCKKNDNTMKETFEVFQENTNLQTSLKNSEVTVNVTTKLKGAVGELNCTTLRTEEEEQAFKERIIQQVKKELLTVIHHLQSSKLDAIGIGDKVFAKNPRLWFEWKENWGSHFADIRFNIHVEVSITNTGMSGGMPLAK</sequence>
<protein>
    <submittedName>
        <fullName evidence="10">Ger(X)C family spore germination protein</fullName>
    </submittedName>
</protein>
<dbReference type="EMBL" id="WSEM01000019">
    <property type="protein sequence ID" value="MVQ37561.1"/>
    <property type="molecule type" value="Genomic_DNA"/>
</dbReference>
<evidence type="ECO:0000256" key="5">
    <source>
        <dbReference type="ARBA" id="ARBA00023136"/>
    </source>
</evidence>
<evidence type="ECO:0000256" key="6">
    <source>
        <dbReference type="ARBA" id="ARBA00023139"/>
    </source>
</evidence>
<dbReference type="PANTHER" id="PTHR35789:SF1">
    <property type="entry name" value="SPORE GERMINATION PROTEIN B3"/>
    <property type="match status" value="1"/>
</dbReference>
<comment type="subcellular location">
    <subcellularLocation>
        <location evidence="1">Membrane</location>
        <topology evidence="1">Lipid-anchor</topology>
    </subcellularLocation>
</comment>
<evidence type="ECO:0000313" key="10">
    <source>
        <dbReference type="EMBL" id="MVQ37561.1"/>
    </source>
</evidence>
<keyword evidence="4" id="KW-0732">Signal</keyword>
<gene>
    <name evidence="10" type="ORF">GON05_23345</name>
</gene>
<dbReference type="InterPro" id="IPR057336">
    <property type="entry name" value="GerAC_N"/>
</dbReference>
<dbReference type="PROSITE" id="PS51257">
    <property type="entry name" value="PROKAR_LIPOPROTEIN"/>
    <property type="match status" value="1"/>
</dbReference>
<evidence type="ECO:0000256" key="7">
    <source>
        <dbReference type="ARBA" id="ARBA00023288"/>
    </source>
</evidence>
<keyword evidence="11" id="KW-1185">Reference proteome</keyword>
<name>A0ABW9UDX4_9BACL</name>
<dbReference type="PANTHER" id="PTHR35789">
    <property type="entry name" value="SPORE GERMINATION PROTEIN B3"/>
    <property type="match status" value="1"/>
</dbReference>
<dbReference type="InterPro" id="IPR008844">
    <property type="entry name" value="Spore_GerAC-like"/>
</dbReference>
<keyword evidence="6" id="KW-0564">Palmitate</keyword>
<accession>A0ABW9UDX4</accession>
<feature type="domain" description="Spore germination GerAC-like C-terminal" evidence="8">
    <location>
        <begin position="210"/>
        <end position="374"/>
    </location>
</feature>
<reference evidence="10 11" key="1">
    <citation type="submission" date="2019-12" db="EMBL/GenBank/DDBJ databases">
        <authorList>
            <person name="Huq M.A."/>
        </authorList>
    </citation>
    <scope>NUCLEOTIDE SEQUENCE [LARGE SCALE GENOMIC DNA]</scope>
    <source>
        <strain evidence="10 11">MAH-34</strain>
    </source>
</reference>
<comment type="similarity">
    <text evidence="2">Belongs to the GerABKC lipoprotein family.</text>
</comment>
<keyword evidence="5" id="KW-0472">Membrane</keyword>
<dbReference type="InterPro" id="IPR046953">
    <property type="entry name" value="Spore_GerAC-like_C"/>
</dbReference>
<evidence type="ECO:0000256" key="2">
    <source>
        <dbReference type="ARBA" id="ARBA00007886"/>
    </source>
</evidence>
<proteinExistence type="inferred from homology"/>
<evidence type="ECO:0000313" key="11">
    <source>
        <dbReference type="Proteomes" id="UP000467637"/>
    </source>
</evidence>
<feature type="domain" description="Spore germination protein N-terminal" evidence="9">
    <location>
        <begin position="23"/>
        <end position="198"/>
    </location>
</feature>
<comment type="caution">
    <text evidence="10">The sequence shown here is derived from an EMBL/GenBank/DDBJ whole genome shotgun (WGS) entry which is preliminary data.</text>
</comment>
<dbReference type="Gene3D" id="3.30.300.210">
    <property type="entry name" value="Nutrient germinant receptor protein C, domain 3"/>
    <property type="match status" value="1"/>
</dbReference>
<evidence type="ECO:0000256" key="3">
    <source>
        <dbReference type="ARBA" id="ARBA00022544"/>
    </source>
</evidence>
<dbReference type="Gene3D" id="6.20.190.10">
    <property type="entry name" value="Nutrient germinant receptor protein C, domain 1"/>
    <property type="match status" value="1"/>
</dbReference>